<keyword evidence="1" id="KW-0059">Arsenical resistance</keyword>
<evidence type="ECO:0000313" key="3">
    <source>
        <dbReference type="EMBL" id="BBB33352.1"/>
    </source>
</evidence>
<dbReference type="Gene3D" id="3.40.50.2300">
    <property type="match status" value="1"/>
</dbReference>
<dbReference type="GO" id="GO:0008794">
    <property type="term" value="F:arsenate reductase (glutaredoxin) activity"/>
    <property type="evidence" value="ECO:0007669"/>
    <property type="project" value="UniProtKB-EC"/>
</dbReference>
<keyword evidence="4" id="KW-1185">Reference proteome</keyword>
<dbReference type="Proteomes" id="UP000595564">
    <property type="component" value="Chromosome"/>
</dbReference>
<dbReference type="CDD" id="cd16345">
    <property type="entry name" value="LMWP_ArsC"/>
    <property type="match status" value="1"/>
</dbReference>
<dbReference type="RefSeq" id="WP_201327659.1">
    <property type="nucleotide sequence ID" value="NZ_AP017470.1"/>
</dbReference>
<dbReference type="PANTHER" id="PTHR43428:SF1">
    <property type="entry name" value="ARSENATE REDUCTASE"/>
    <property type="match status" value="1"/>
</dbReference>
<dbReference type="AlphaFoldDB" id="A0A7R6PNJ2"/>
<dbReference type="PANTHER" id="PTHR43428">
    <property type="entry name" value="ARSENATE REDUCTASE"/>
    <property type="match status" value="1"/>
</dbReference>
<organism evidence="3 4">
    <name type="scientific">Thermotomaculum hydrothermale</name>
    <dbReference type="NCBI Taxonomy" id="981385"/>
    <lineage>
        <taxon>Bacteria</taxon>
        <taxon>Pseudomonadati</taxon>
        <taxon>Acidobacteriota</taxon>
        <taxon>Holophagae</taxon>
        <taxon>Thermotomaculales</taxon>
        <taxon>Thermotomaculaceae</taxon>
        <taxon>Thermotomaculum</taxon>
    </lineage>
</organism>
<proteinExistence type="predicted"/>
<name>A0A7R6PNJ2_9BACT</name>
<dbReference type="Pfam" id="PF01451">
    <property type="entry name" value="LMWPc"/>
    <property type="match status" value="1"/>
</dbReference>
<gene>
    <name evidence="3" type="primary">arsC</name>
    <name evidence="3" type="ORF">TTHT_1897</name>
</gene>
<dbReference type="InterPro" id="IPR036196">
    <property type="entry name" value="Ptyr_pPase_sf"/>
</dbReference>
<dbReference type="KEGG" id="thyd:TTHT_1897"/>
<sequence length="141" mass="16209">MKKLLFLCTGNSCRSQMAEGYGKKYLSDLVEVYSAGTEKHGLNPFMLEIMKEDNIDMSGHYSKTLAELGDIDFDFVITLCGDAHENCPAYLKKAFIFHKGFKDPAKAKGSRKEVLNEFRKIRDLIKYFVKNDLRKIVEERL</sequence>
<dbReference type="InterPro" id="IPR023485">
    <property type="entry name" value="Ptyr_pPase"/>
</dbReference>
<reference evidence="3 4" key="1">
    <citation type="journal article" date="2012" name="Extremophiles">
        <title>Thermotomaculum hydrothermale gen. nov., sp. nov., a novel heterotrophic thermophile within the phylum Acidobacteria from a deep-sea hydrothermal vent chimney in the Southern Okinawa Trough.</title>
        <authorList>
            <person name="Izumi H."/>
            <person name="Nunoura T."/>
            <person name="Miyazaki M."/>
            <person name="Mino S."/>
            <person name="Toki T."/>
            <person name="Takai K."/>
            <person name="Sako Y."/>
            <person name="Sawabe T."/>
            <person name="Nakagawa S."/>
        </authorList>
    </citation>
    <scope>NUCLEOTIDE SEQUENCE [LARGE SCALE GENOMIC DNA]</scope>
    <source>
        <strain evidence="3 4">AC55</strain>
    </source>
</reference>
<evidence type="ECO:0000313" key="4">
    <source>
        <dbReference type="Proteomes" id="UP000595564"/>
    </source>
</evidence>
<protein>
    <submittedName>
        <fullName evidence="3">Arsenate reductase</fullName>
        <ecNumber evidence="3">1.20.4.1</ecNumber>
    </submittedName>
</protein>
<dbReference type="EMBL" id="AP017470">
    <property type="protein sequence ID" value="BBB33352.1"/>
    <property type="molecule type" value="Genomic_DNA"/>
</dbReference>
<dbReference type="GO" id="GO:0046685">
    <property type="term" value="P:response to arsenic-containing substance"/>
    <property type="evidence" value="ECO:0007669"/>
    <property type="project" value="UniProtKB-KW"/>
</dbReference>
<keyword evidence="3" id="KW-0560">Oxidoreductase</keyword>
<evidence type="ECO:0000259" key="2">
    <source>
        <dbReference type="SMART" id="SM00226"/>
    </source>
</evidence>
<accession>A0A7R6PNJ2</accession>
<dbReference type="EC" id="1.20.4.1" evidence="3"/>
<feature type="domain" description="Phosphotyrosine protein phosphatase I" evidence="2">
    <location>
        <begin position="2"/>
        <end position="135"/>
    </location>
</feature>
<evidence type="ECO:0000256" key="1">
    <source>
        <dbReference type="ARBA" id="ARBA00022849"/>
    </source>
</evidence>
<dbReference type="SUPFAM" id="SSF52788">
    <property type="entry name" value="Phosphotyrosine protein phosphatases I"/>
    <property type="match status" value="1"/>
</dbReference>
<dbReference type="SMART" id="SM00226">
    <property type="entry name" value="LMWPc"/>
    <property type="match status" value="1"/>
</dbReference>